<organism evidence="2 3">
    <name type="scientific">Lophiostoma macrostomum CBS 122681</name>
    <dbReference type="NCBI Taxonomy" id="1314788"/>
    <lineage>
        <taxon>Eukaryota</taxon>
        <taxon>Fungi</taxon>
        <taxon>Dikarya</taxon>
        <taxon>Ascomycota</taxon>
        <taxon>Pezizomycotina</taxon>
        <taxon>Dothideomycetes</taxon>
        <taxon>Pleosporomycetidae</taxon>
        <taxon>Pleosporales</taxon>
        <taxon>Lophiostomataceae</taxon>
        <taxon>Lophiostoma</taxon>
    </lineage>
</organism>
<feature type="region of interest" description="Disordered" evidence="1">
    <location>
        <begin position="1"/>
        <end position="31"/>
    </location>
</feature>
<accession>A0A6A6TT86</accession>
<proteinExistence type="predicted"/>
<dbReference type="EMBL" id="MU004290">
    <property type="protein sequence ID" value="KAF2662163.1"/>
    <property type="molecule type" value="Genomic_DNA"/>
</dbReference>
<evidence type="ECO:0000256" key="1">
    <source>
        <dbReference type="SAM" id="MobiDB-lite"/>
    </source>
</evidence>
<evidence type="ECO:0000313" key="3">
    <source>
        <dbReference type="Proteomes" id="UP000799324"/>
    </source>
</evidence>
<evidence type="ECO:0000313" key="2">
    <source>
        <dbReference type="EMBL" id="KAF2662163.1"/>
    </source>
</evidence>
<reference evidence="2" key="1">
    <citation type="journal article" date="2020" name="Stud. Mycol.">
        <title>101 Dothideomycetes genomes: a test case for predicting lifestyles and emergence of pathogens.</title>
        <authorList>
            <person name="Haridas S."/>
            <person name="Albert R."/>
            <person name="Binder M."/>
            <person name="Bloem J."/>
            <person name="Labutti K."/>
            <person name="Salamov A."/>
            <person name="Andreopoulos B."/>
            <person name="Baker S."/>
            <person name="Barry K."/>
            <person name="Bills G."/>
            <person name="Bluhm B."/>
            <person name="Cannon C."/>
            <person name="Castanera R."/>
            <person name="Culley D."/>
            <person name="Daum C."/>
            <person name="Ezra D."/>
            <person name="Gonzalez J."/>
            <person name="Henrissat B."/>
            <person name="Kuo A."/>
            <person name="Liang C."/>
            <person name="Lipzen A."/>
            <person name="Lutzoni F."/>
            <person name="Magnuson J."/>
            <person name="Mondo S."/>
            <person name="Nolan M."/>
            <person name="Ohm R."/>
            <person name="Pangilinan J."/>
            <person name="Park H.-J."/>
            <person name="Ramirez L."/>
            <person name="Alfaro M."/>
            <person name="Sun H."/>
            <person name="Tritt A."/>
            <person name="Yoshinaga Y."/>
            <person name="Zwiers L.-H."/>
            <person name="Turgeon B."/>
            <person name="Goodwin S."/>
            <person name="Spatafora J."/>
            <person name="Crous P."/>
            <person name="Grigoriev I."/>
        </authorList>
    </citation>
    <scope>NUCLEOTIDE SEQUENCE</scope>
    <source>
        <strain evidence="2">CBS 122681</strain>
    </source>
</reference>
<name>A0A6A6TT86_9PLEO</name>
<dbReference type="AlphaFoldDB" id="A0A6A6TT86"/>
<sequence length="163" mass="18386">MLGWKRGQVTISPSPTLRTLNTTPHATDVSDNGSDHWRTVFTPIEVSTKIRMKISSFVAEIIGCLDRPHTKASVPHQIRLTHTAHRTISFAFEPVAREPCLRGYRVTNLRTSLLWPYNWDAPPPSTSWINCFRRSISIIQWCSTITSNHGIVPHCGVTSFSGY</sequence>
<feature type="compositionally biased region" description="Polar residues" evidence="1">
    <location>
        <begin position="9"/>
        <end position="31"/>
    </location>
</feature>
<dbReference type="Proteomes" id="UP000799324">
    <property type="component" value="Unassembled WGS sequence"/>
</dbReference>
<gene>
    <name evidence="2" type="ORF">K491DRAFT_281837</name>
</gene>
<protein>
    <submittedName>
        <fullName evidence="2">Uncharacterized protein</fullName>
    </submittedName>
</protein>
<keyword evidence="3" id="KW-1185">Reference proteome</keyword>